<gene>
    <name evidence="2" type="ORF">IE983_23335</name>
</gene>
<protein>
    <submittedName>
        <fullName evidence="2">Uncharacterized protein</fullName>
    </submittedName>
</protein>
<dbReference type="AlphaFoldDB" id="A0A927DHP7"/>
<proteinExistence type="predicted"/>
<evidence type="ECO:0000256" key="1">
    <source>
        <dbReference type="SAM" id="MobiDB-lite"/>
    </source>
</evidence>
<feature type="region of interest" description="Disordered" evidence="1">
    <location>
        <begin position="29"/>
        <end position="51"/>
    </location>
</feature>
<accession>A0A927DHP7</accession>
<name>A0A927DHP7_9ENTR</name>
<dbReference type="Proteomes" id="UP000655273">
    <property type="component" value="Unassembled WGS sequence"/>
</dbReference>
<dbReference type="EMBL" id="JACXTA010000006">
    <property type="protein sequence ID" value="MBD3707453.1"/>
    <property type="molecule type" value="Genomic_DNA"/>
</dbReference>
<comment type="caution">
    <text evidence="2">The sequence shown here is derived from an EMBL/GenBank/DDBJ whole genome shotgun (WGS) entry which is preliminary data.</text>
</comment>
<feature type="compositionally biased region" description="Basic residues" evidence="1">
    <location>
        <begin position="33"/>
        <end position="43"/>
    </location>
</feature>
<evidence type="ECO:0000313" key="2">
    <source>
        <dbReference type="EMBL" id="MBD3707453.1"/>
    </source>
</evidence>
<evidence type="ECO:0000313" key="3">
    <source>
        <dbReference type="Proteomes" id="UP000655273"/>
    </source>
</evidence>
<sequence length="51" mass="5997">MNLMQQGVIRSRQDVVTQLETYGLTVARETKQHQHCRSGRRPKYPAERNDL</sequence>
<reference evidence="2" key="1">
    <citation type="submission" date="2020-07" db="EMBL/GenBank/DDBJ databases">
        <title>Clinical and genomic characterization of carbapenemase-producing Enterobacterales causing secondary infections during the COVID-19 crisis at a New York City hospital.</title>
        <authorList>
            <person name="Gomez-Simmonds A."/>
            <person name="Annavajhala M.K."/>
            <person name="Uhlemann A.-C."/>
        </authorList>
    </citation>
    <scope>NUCLEOTIDE SEQUENCE</scope>
    <source>
        <strain evidence="2">NK1396</strain>
    </source>
</reference>
<organism evidence="2 3">
    <name type="scientific">Enterobacter hormaechei</name>
    <dbReference type="NCBI Taxonomy" id="158836"/>
    <lineage>
        <taxon>Bacteria</taxon>
        <taxon>Pseudomonadati</taxon>
        <taxon>Pseudomonadota</taxon>
        <taxon>Gammaproteobacteria</taxon>
        <taxon>Enterobacterales</taxon>
        <taxon>Enterobacteriaceae</taxon>
        <taxon>Enterobacter</taxon>
        <taxon>Enterobacter cloacae complex</taxon>
    </lineage>
</organism>